<keyword evidence="10" id="KW-1185">Reference proteome</keyword>
<dbReference type="Gene3D" id="1.10.8.430">
    <property type="entry name" value="Helical domain of apoptotic protease-activating factors"/>
    <property type="match status" value="1"/>
</dbReference>
<dbReference type="EC" id="3.2.2.6" evidence="1"/>
<dbReference type="SUPFAM" id="SSF52200">
    <property type="entry name" value="Toll/Interleukin receptor TIR domain"/>
    <property type="match status" value="1"/>
</dbReference>
<name>A0A7N2MP37_QUELO</name>
<dbReference type="InterPro" id="IPR045344">
    <property type="entry name" value="C-JID"/>
</dbReference>
<reference evidence="9" key="2">
    <citation type="submission" date="2021-01" db="UniProtKB">
        <authorList>
            <consortium name="EnsemblPlants"/>
        </authorList>
    </citation>
    <scope>IDENTIFICATION</scope>
</reference>
<evidence type="ECO:0000256" key="3">
    <source>
        <dbReference type="ARBA" id="ARBA00022737"/>
    </source>
</evidence>
<dbReference type="PANTHER" id="PTHR11017">
    <property type="entry name" value="LEUCINE-RICH REPEAT-CONTAINING PROTEIN"/>
    <property type="match status" value="1"/>
</dbReference>
<dbReference type="Pfam" id="PF01582">
    <property type="entry name" value="TIR"/>
    <property type="match status" value="1"/>
</dbReference>
<dbReference type="Pfam" id="PF23598">
    <property type="entry name" value="LRR_14"/>
    <property type="match status" value="1"/>
</dbReference>
<dbReference type="EnsemblPlants" id="QL09p051838:mrna">
    <property type="protein sequence ID" value="QL09p051838:mrna"/>
    <property type="gene ID" value="QL09p051838"/>
</dbReference>
<dbReference type="PRINTS" id="PR00364">
    <property type="entry name" value="DISEASERSIST"/>
</dbReference>
<evidence type="ECO:0000313" key="10">
    <source>
        <dbReference type="Proteomes" id="UP000594261"/>
    </source>
</evidence>
<evidence type="ECO:0000256" key="1">
    <source>
        <dbReference type="ARBA" id="ARBA00011982"/>
    </source>
</evidence>
<evidence type="ECO:0000256" key="5">
    <source>
        <dbReference type="ARBA" id="ARBA00022821"/>
    </source>
</evidence>
<feature type="domain" description="TIR" evidence="8">
    <location>
        <begin position="18"/>
        <end position="184"/>
    </location>
</feature>
<dbReference type="InterPro" id="IPR002182">
    <property type="entry name" value="NB-ARC"/>
</dbReference>
<evidence type="ECO:0000256" key="2">
    <source>
        <dbReference type="ARBA" id="ARBA00022614"/>
    </source>
</evidence>
<dbReference type="InterPro" id="IPR055414">
    <property type="entry name" value="LRR_R13L4/SHOC2-like"/>
</dbReference>
<dbReference type="SUPFAM" id="SSF52058">
    <property type="entry name" value="L domain-like"/>
    <property type="match status" value="1"/>
</dbReference>
<protein>
    <recommendedName>
        <fullName evidence="1">ADP-ribosyl cyclase/cyclic ADP-ribose hydrolase</fullName>
        <ecNumber evidence="1">3.2.2.6</ecNumber>
    </recommendedName>
</protein>
<dbReference type="InterPro" id="IPR003591">
    <property type="entry name" value="Leu-rich_rpt_typical-subtyp"/>
</dbReference>
<dbReference type="Gene3D" id="3.40.50.300">
    <property type="entry name" value="P-loop containing nucleotide triphosphate hydrolases"/>
    <property type="match status" value="1"/>
</dbReference>
<evidence type="ECO:0000256" key="4">
    <source>
        <dbReference type="ARBA" id="ARBA00022801"/>
    </source>
</evidence>
<dbReference type="Pfam" id="PF23282">
    <property type="entry name" value="WHD_ROQ1"/>
    <property type="match status" value="1"/>
</dbReference>
<dbReference type="InterPro" id="IPR044974">
    <property type="entry name" value="Disease_R_plants"/>
</dbReference>
<evidence type="ECO:0000313" key="9">
    <source>
        <dbReference type="EnsemblPlants" id="QL09p051838:mrna"/>
    </source>
</evidence>
<keyword evidence="5" id="KW-0611">Plant defense</keyword>
<dbReference type="PANTHER" id="PTHR11017:SF559">
    <property type="entry name" value="DISEASE RESISTANCE PROTEIN CHL1"/>
    <property type="match status" value="1"/>
</dbReference>
<dbReference type="GO" id="GO:0007165">
    <property type="term" value="P:signal transduction"/>
    <property type="evidence" value="ECO:0007669"/>
    <property type="project" value="InterPro"/>
</dbReference>
<dbReference type="Gramene" id="QL09p051838:mrna">
    <property type="protein sequence ID" value="QL09p051838:mrna"/>
    <property type="gene ID" value="QL09p051838"/>
</dbReference>
<keyword evidence="2" id="KW-0433">Leucine-rich repeat</keyword>
<keyword evidence="3" id="KW-0677">Repeat</keyword>
<dbReference type="SUPFAM" id="SSF52540">
    <property type="entry name" value="P-loop containing nucleoside triphosphate hydrolases"/>
    <property type="match status" value="1"/>
</dbReference>
<dbReference type="GO" id="GO:0051707">
    <property type="term" value="P:response to other organism"/>
    <property type="evidence" value="ECO:0007669"/>
    <property type="project" value="UniProtKB-ARBA"/>
</dbReference>
<sequence length="1139" mass="129374">MALLQSSSRSSSSSSKRGKYDVFLSFRGEDTRKKFTDHLYRALEQKGISTFRDDEKLKRGTSIAPELLKAIEESRFAVIILSRDYASSKWCLIELTKIVECMEKTGLVVLPVFHYVDPSDVRNHRGTFAEAFDKHQESFKDNMRNIETWKAALTKVADLAGWDLKDKYESKVIQEIIGRICPELYHKFSSVYEDLVGMDSRVEEMLGSYLGEGLGDVRFVGICGMGGMGKTTLAQEIFSRISGNFEGSCIIANIREETENQGGLVSLQKQLLSQILMESEMKIWNVYEGLNVIRNTLHNKKVFIVLDDVDGEEQLGALAGKRDWFGPGSRIIITSRDSHLLIRCGVNDIYTIEGLSDNDALKLFSLKAFHKPHPEENFVNLSMVFVKYAKGLPLALKVLGSLLFGKTKNEWKSALNRLKAEFDEKIMNILQISFDGLRDTQKALFLDIACFFKGKNIDCIRDVLQSFGYYPDCNIDVLIDKSLITIKDHGILWMHDLLQDMGQEIVLRKSPREPGGRSRLWIYKDIIHVLKNNTGTEAVEGIMLKVPIQKMEHLHAEAFSKMKNLRFLKIGNEEFSQDIINSTMQLPKSLNYLSDELRIVEWHGYPFKSMPTSFQPNKLVELRMRWSSIKHLWKGIMDLDELRLIDLSDSQNLIEMPDLSRAPKLKQLILRRCIRLYEIHASVGNLKWLTRLDLNGCKCLSSLPIVCCYLMSLKILTLSGCSKINKLPEDLGNIEGLEVLDVSETAITELPSSSVLLKNLRVLSLRRCEGLSSTSSNKLISFFPLMKKRRVDPTGMLGRSLSNLRSLTYLDLSYCNLQAIPDSLGCLSSLTRLNLNYCNLQAIPDSLGCLSSLEYLHLSGNNFVCLPKSTTQLYNMKHLFLRGCTHLRSLPELPLNIGYLCADGCTSLEILPLRPEDGPFPNLSLLGCNKLINNEDYDDMLLAKLRHQIIKGNLNYDITIPGREIPKWFGHQSEGTSVNLQVPSDKLMGIALCAVFLLHHHRPLHQLLSDGDVFGHYLSWYLNANGDQSRRSRQGIYFTERFGKIESNYLYLDYYHYRYPTPIMKENWIQDANGFVQIEIGFQTEGPGLEVTKCGAHLILEQDIEDLNQTMRGCSSSSRCSITPYEDDLEDSAEDTKTK</sequence>
<evidence type="ECO:0000259" key="8">
    <source>
        <dbReference type="PROSITE" id="PS50104"/>
    </source>
</evidence>
<dbReference type="GO" id="GO:0043531">
    <property type="term" value="F:ADP binding"/>
    <property type="evidence" value="ECO:0007669"/>
    <property type="project" value="InterPro"/>
</dbReference>
<proteinExistence type="predicted"/>
<dbReference type="FunCoup" id="A0A7N2MP37">
    <property type="interactions" value="564"/>
</dbReference>
<dbReference type="InterPro" id="IPR032675">
    <property type="entry name" value="LRR_dom_sf"/>
</dbReference>
<accession>A0A7N2MP37</accession>
<dbReference type="PROSITE" id="PS51450">
    <property type="entry name" value="LRR"/>
    <property type="match status" value="1"/>
</dbReference>
<dbReference type="InterPro" id="IPR001611">
    <property type="entry name" value="Leu-rich_rpt"/>
</dbReference>
<dbReference type="PROSITE" id="PS50104">
    <property type="entry name" value="TIR"/>
    <property type="match status" value="1"/>
</dbReference>
<dbReference type="InterPro" id="IPR000157">
    <property type="entry name" value="TIR_dom"/>
</dbReference>
<dbReference type="Proteomes" id="UP000594261">
    <property type="component" value="Chromosome 9"/>
</dbReference>
<dbReference type="Gene3D" id="3.80.10.10">
    <property type="entry name" value="Ribonuclease Inhibitor"/>
    <property type="match status" value="2"/>
</dbReference>
<dbReference type="InParanoid" id="A0A7N2MP37"/>
<dbReference type="Pfam" id="PF00931">
    <property type="entry name" value="NB-ARC"/>
    <property type="match status" value="1"/>
</dbReference>
<keyword evidence="4" id="KW-0378">Hydrolase</keyword>
<comment type="catalytic activity">
    <reaction evidence="7">
        <text>NAD(+) + H2O = ADP-D-ribose + nicotinamide + H(+)</text>
        <dbReference type="Rhea" id="RHEA:16301"/>
        <dbReference type="ChEBI" id="CHEBI:15377"/>
        <dbReference type="ChEBI" id="CHEBI:15378"/>
        <dbReference type="ChEBI" id="CHEBI:17154"/>
        <dbReference type="ChEBI" id="CHEBI:57540"/>
        <dbReference type="ChEBI" id="CHEBI:57967"/>
        <dbReference type="EC" id="3.2.2.6"/>
    </reaction>
    <physiologicalReaction direction="left-to-right" evidence="7">
        <dbReference type="Rhea" id="RHEA:16302"/>
    </physiologicalReaction>
</comment>
<dbReference type="SMART" id="SM00369">
    <property type="entry name" value="LRR_TYP"/>
    <property type="match status" value="4"/>
</dbReference>
<dbReference type="Pfam" id="PF20160">
    <property type="entry name" value="C-JID"/>
    <property type="match status" value="1"/>
</dbReference>
<dbReference type="EMBL" id="LRBV02000009">
    <property type="status" value="NOT_ANNOTATED_CDS"/>
    <property type="molecule type" value="Genomic_DNA"/>
</dbReference>
<dbReference type="Pfam" id="PF13855">
    <property type="entry name" value="LRR_8"/>
    <property type="match status" value="1"/>
</dbReference>
<evidence type="ECO:0000256" key="6">
    <source>
        <dbReference type="ARBA" id="ARBA00023027"/>
    </source>
</evidence>
<dbReference type="FunFam" id="3.40.50.10140:FF:000007">
    <property type="entry name" value="Disease resistance protein (TIR-NBS-LRR class)"/>
    <property type="match status" value="1"/>
</dbReference>
<dbReference type="InterPro" id="IPR058192">
    <property type="entry name" value="WHD_ROQ1-like"/>
</dbReference>
<evidence type="ECO:0000256" key="7">
    <source>
        <dbReference type="ARBA" id="ARBA00047304"/>
    </source>
</evidence>
<dbReference type="AlphaFoldDB" id="A0A7N2MP37"/>
<keyword evidence="6" id="KW-0520">NAD</keyword>
<organism evidence="9 10">
    <name type="scientific">Quercus lobata</name>
    <name type="common">Valley oak</name>
    <dbReference type="NCBI Taxonomy" id="97700"/>
    <lineage>
        <taxon>Eukaryota</taxon>
        <taxon>Viridiplantae</taxon>
        <taxon>Streptophyta</taxon>
        <taxon>Embryophyta</taxon>
        <taxon>Tracheophyta</taxon>
        <taxon>Spermatophyta</taxon>
        <taxon>Magnoliopsida</taxon>
        <taxon>eudicotyledons</taxon>
        <taxon>Gunneridae</taxon>
        <taxon>Pentapetalae</taxon>
        <taxon>rosids</taxon>
        <taxon>fabids</taxon>
        <taxon>Fagales</taxon>
        <taxon>Fagaceae</taxon>
        <taxon>Quercus</taxon>
    </lineage>
</organism>
<dbReference type="InterPro" id="IPR042197">
    <property type="entry name" value="Apaf_helical"/>
</dbReference>
<dbReference type="Gene3D" id="3.40.50.10140">
    <property type="entry name" value="Toll/interleukin-1 receptor homology (TIR) domain"/>
    <property type="match status" value="1"/>
</dbReference>
<dbReference type="OMA" id="RETNNLW"/>
<dbReference type="InterPro" id="IPR027417">
    <property type="entry name" value="P-loop_NTPase"/>
</dbReference>
<dbReference type="GO" id="GO:0061809">
    <property type="term" value="F:NAD+ nucleosidase activity, cyclic ADP-ribose generating"/>
    <property type="evidence" value="ECO:0007669"/>
    <property type="project" value="UniProtKB-EC"/>
</dbReference>
<reference evidence="9 10" key="1">
    <citation type="journal article" date="2016" name="G3 (Bethesda)">
        <title>First Draft Assembly and Annotation of the Genome of a California Endemic Oak Quercus lobata Nee (Fagaceae).</title>
        <authorList>
            <person name="Sork V.L."/>
            <person name="Fitz-Gibbon S.T."/>
            <person name="Puiu D."/>
            <person name="Crepeau M."/>
            <person name="Gugger P.F."/>
            <person name="Sherman R."/>
            <person name="Stevens K."/>
            <person name="Langley C.H."/>
            <person name="Pellegrini M."/>
            <person name="Salzberg S.L."/>
        </authorList>
    </citation>
    <scope>NUCLEOTIDE SEQUENCE [LARGE SCALE GENOMIC DNA]</scope>
    <source>
        <strain evidence="9 10">cv. SW786</strain>
    </source>
</reference>
<dbReference type="FunFam" id="1.10.8.430:FF:000002">
    <property type="entry name" value="Disease resistance protein (TIR-NBS-LRR class)"/>
    <property type="match status" value="1"/>
</dbReference>
<dbReference type="GO" id="GO:0006952">
    <property type="term" value="P:defense response"/>
    <property type="evidence" value="ECO:0007669"/>
    <property type="project" value="UniProtKB-KW"/>
</dbReference>
<dbReference type="InterPro" id="IPR035897">
    <property type="entry name" value="Toll_tir_struct_dom_sf"/>
</dbReference>
<dbReference type="SMART" id="SM00255">
    <property type="entry name" value="TIR"/>
    <property type="match status" value="1"/>
</dbReference>